<dbReference type="GO" id="GO:0019888">
    <property type="term" value="F:protein phosphatase regulator activity"/>
    <property type="evidence" value="ECO:0007669"/>
    <property type="project" value="InterPro"/>
</dbReference>
<dbReference type="EMBL" id="SWFS01000198">
    <property type="protein sequence ID" value="KAA8914576.1"/>
    <property type="molecule type" value="Genomic_DNA"/>
</dbReference>
<dbReference type="GO" id="GO:0071595">
    <property type="term" value="C:Nem1-Spo7 phosphatase complex"/>
    <property type="evidence" value="ECO:0007669"/>
    <property type="project" value="TreeGrafter"/>
</dbReference>
<dbReference type="Proteomes" id="UP000761534">
    <property type="component" value="Unassembled WGS sequence"/>
</dbReference>
<dbReference type="AlphaFoldDB" id="A0A642V5G6"/>
<dbReference type="Pfam" id="PF03907">
    <property type="entry name" value="Spo7"/>
    <property type="match status" value="2"/>
</dbReference>
<dbReference type="VEuPathDB" id="FungiDB:TRICI_002864"/>
<feature type="region of interest" description="Disordered" evidence="1">
    <location>
        <begin position="97"/>
        <end position="132"/>
    </location>
</feature>
<accession>A0A642V5G6</accession>
<reference evidence="2" key="1">
    <citation type="journal article" date="2019" name="G3 (Bethesda)">
        <title>Genome Assemblies of Two Rare Opportunistic Yeast Pathogens: Diutina rugosa (syn. Candida rugosa) and Trichomonascus ciferrii (syn. Candida ciferrii).</title>
        <authorList>
            <person name="Mixao V."/>
            <person name="Saus E."/>
            <person name="Hansen A.P."/>
            <person name="Lass-Florl C."/>
            <person name="Gabaldon T."/>
        </authorList>
    </citation>
    <scope>NUCLEOTIDE SEQUENCE</scope>
    <source>
        <strain evidence="2">CBS 4856</strain>
    </source>
</reference>
<dbReference type="PANTHER" id="PTHR28249:SF1">
    <property type="entry name" value="SPORULATION-SPECIFIC PROTEIN SPO7"/>
    <property type="match status" value="1"/>
</dbReference>
<proteinExistence type="predicted"/>
<comment type="caution">
    <text evidence="2">The sequence shown here is derived from an EMBL/GenBank/DDBJ whole genome shotgun (WGS) entry which is preliminary data.</text>
</comment>
<evidence type="ECO:0000256" key="1">
    <source>
        <dbReference type="SAM" id="MobiDB-lite"/>
    </source>
</evidence>
<dbReference type="PANTHER" id="PTHR28249">
    <property type="entry name" value="SPORULATION-SPECIFIC PROTEIN SPO7"/>
    <property type="match status" value="1"/>
</dbReference>
<name>A0A642V5G6_9ASCO</name>
<dbReference type="GO" id="GO:0006998">
    <property type="term" value="P:nuclear envelope organization"/>
    <property type="evidence" value="ECO:0007669"/>
    <property type="project" value="TreeGrafter"/>
</dbReference>
<dbReference type="GO" id="GO:0004721">
    <property type="term" value="F:phosphoprotein phosphatase activity"/>
    <property type="evidence" value="ECO:0007669"/>
    <property type="project" value="TreeGrafter"/>
</dbReference>
<dbReference type="InterPro" id="IPR005605">
    <property type="entry name" value="Spo7"/>
</dbReference>
<evidence type="ECO:0000313" key="2">
    <source>
        <dbReference type="EMBL" id="KAA8914576.1"/>
    </source>
</evidence>
<protein>
    <submittedName>
        <fullName evidence="2">Uncharacterized protein</fullName>
    </submittedName>
</protein>
<organism evidence="2 3">
    <name type="scientific">Trichomonascus ciferrii</name>
    <dbReference type="NCBI Taxonomy" id="44093"/>
    <lineage>
        <taxon>Eukaryota</taxon>
        <taxon>Fungi</taxon>
        <taxon>Dikarya</taxon>
        <taxon>Ascomycota</taxon>
        <taxon>Saccharomycotina</taxon>
        <taxon>Dipodascomycetes</taxon>
        <taxon>Dipodascales</taxon>
        <taxon>Trichomonascaceae</taxon>
        <taxon>Trichomonascus</taxon>
        <taxon>Trichomonascus ciferrii complex</taxon>
    </lineage>
</organism>
<gene>
    <name evidence="2" type="ORF">TRICI_002864</name>
</gene>
<sequence>MGLFYLTGLYSKTFVEYPRFIHSTNRGLRGFNIKLVKLQKSWRERLVGLCWDPSYSDRPGRLVKIVLSTRMFTPETIEGWEIYRQEYWERELDRAVKRHQRNQSTDSAQTKKPGRKRAASNRPTKGLGLAEK</sequence>
<dbReference type="OrthoDB" id="5599171at2759"/>
<keyword evidence="3" id="KW-1185">Reference proteome</keyword>
<evidence type="ECO:0000313" key="3">
    <source>
        <dbReference type="Proteomes" id="UP000761534"/>
    </source>
</evidence>